<dbReference type="GO" id="GO:0016853">
    <property type="term" value="F:isomerase activity"/>
    <property type="evidence" value="ECO:0007669"/>
    <property type="project" value="UniProtKB-KW"/>
</dbReference>
<dbReference type="Proteomes" id="UP000191680">
    <property type="component" value="Unassembled WGS sequence"/>
</dbReference>
<feature type="transmembrane region" description="Helical" evidence="6">
    <location>
        <begin position="219"/>
        <end position="241"/>
    </location>
</feature>
<dbReference type="EMBL" id="MTBC01000004">
    <property type="protein sequence ID" value="OQD42962.1"/>
    <property type="molecule type" value="Genomic_DNA"/>
</dbReference>
<dbReference type="PANTHER" id="PTHR30250">
    <property type="entry name" value="PST FAMILY PREDICTED COLANIC ACID TRANSPORTER"/>
    <property type="match status" value="1"/>
</dbReference>
<dbReference type="InterPro" id="IPR050833">
    <property type="entry name" value="Poly_Biosynth_Transport"/>
</dbReference>
<evidence type="ECO:0000256" key="3">
    <source>
        <dbReference type="ARBA" id="ARBA00022692"/>
    </source>
</evidence>
<dbReference type="RefSeq" id="WP_080318756.1">
    <property type="nucleotide sequence ID" value="NZ_MTBC01000004.1"/>
</dbReference>
<comment type="subcellular location">
    <subcellularLocation>
        <location evidence="1">Cell membrane</location>
        <topology evidence="1">Multi-pass membrane protein</topology>
    </subcellularLocation>
</comment>
<feature type="transmembrane region" description="Helical" evidence="6">
    <location>
        <begin position="119"/>
        <end position="139"/>
    </location>
</feature>
<dbReference type="Pfam" id="PF01943">
    <property type="entry name" value="Polysacc_synt"/>
    <property type="match status" value="1"/>
</dbReference>
<feature type="transmembrane region" description="Helical" evidence="6">
    <location>
        <begin position="421"/>
        <end position="440"/>
    </location>
</feature>
<sequence length="489" mass="55458">MGIVIKQSIKNMVVTYIGFGVGAINILFLYTHILTPAYFGLVNFILATAAILMPLLAFGIQNTLVKFYSGQPEEEKDTFLILMLLGPLLAILPVSAILLVFEQEIKAFLSKENELVGDYIWYIFWIGVAMSYFEVFYAWSKVYLKSVFGNFMKEVFVRLGTMVLLLLLYFEVLSVPIFLKLMVITYVVRTIIMNVYVFRLKRPRLSFSLPSNVKEILGYSLYIILGGSAALILLEVDKFMINQFEEIANVAYYSVAIFIATVIIVPSRAMHQITYPLTAKLLNDDDLDGLNQLYKKTSLTLFIASGIIFLLIILNINDLYLLLPKEYAKGFSVVFLIGLAKVMESLTGNVNSILYNSKYYKTILILGVLLAMSTIVLNLYFIPKYGIFGAALASFIALFVFNVVKLLFVKQKFGLWPLTTSTLKTFVLIAGITLIFWYVSLPFSPIINIGFKTMLIVMVYTLVIYKFRISIEINEIIIGILQKFKRKTP</sequence>
<keyword evidence="5 6" id="KW-0472">Membrane</keyword>
<name>A0A1V6LS14_9FLAO</name>
<gene>
    <name evidence="7" type="ORF">BUL40_07660</name>
</gene>
<evidence type="ECO:0000256" key="1">
    <source>
        <dbReference type="ARBA" id="ARBA00004651"/>
    </source>
</evidence>
<reference evidence="7 8" key="1">
    <citation type="submission" date="2016-12" db="EMBL/GenBank/DDBJ databases">
        <authorList>
            <person name="Song W.-J."/>
            <person name="Kurnit D.M."/>
        </authorList>
    </citation>
    <scope>NUCLEOTIDE SEQUENCE [LARGE SCALE GENOMIC DNA]</scope>
    <source>
        <strain evidence="7 8">HSG9</strain>
    </source>
</reference>
<keyword evidence="8" id="KW-1185">Reference proteome</keyword>
<dbReference type="InterPro" id="IPR002797">
    <property type="entry name" value="Polysacc_synth"/>
</dbReference>
<keyword evidence="7" id="KW-0413">Isomerase</keyword>
<evidence type="ECO:0000256" key="6">
    <source>
        <dbReference type="SAM" id="Phobius"/>
    </source>
</evidence>
<feature type="transmembrane region" description="Helical" evidence="6">
    <location>
        <begin position="387"/>
        <end position="409"/>
    </location>
</feature>
<keyword evidence="3 6" id="KW-0812">Transmembrane</keyword>
<feature type="transmembrane region" description="Helical" evidence="6">
    <location>
        <begin position="151"/>
        <end position="170"/>
    </location>
</feature>
<feature type="transmembrane region" description="Helical" evidence="6">
    <location>
        <begin position="328"/>
        <end position="347"/>
    </location>
</feature>
<dbReference type="AlphaFoldDB" id="A0A1V6LS14"/>
<feature type="transmembrane region" description="Helical" evidence="6">
    <location>
        <begin position="12"/>
        <end position="31"/>
    </location>
</feature>
<dbReference type="GO" id="GO:0005886">
    <property type="term" value="C:plasma membrane"/>
    <property type="evidence" value="ECO:0007669"/>
    <property type="project" value="UniProtKB-SubCell"/>
</dbReference>
<evidence type="ECO:0000256" key="5">
    <source>
        <dbReference type="ARBA" id="ARBA00023136"/>
    </source>
</evidence>
<feature type="transmembrane region" description="Helical" evidence="6">
    <location>
        <begin position="359"/>
        <end position="381"/>
    </location>
</feature>
<evidence type="ECO:0000256" key="4">
    <source>
        <dbReference type="ARBA" id="ARBA00022989"/>
    </source>
</evidence>
<evidence type="ECO:0000313" key="7">
    <source>
        <dbReference type="EMBL" id="OQD42962.1"/>
    </source>
</evidence>
<accession>A0A1V6LS14</accession>
<proteinExistence type="predicted"/>
<dbReference type="PANTHER" id="PTHR30250:SF11">
    <property type="entry name" value="O-ANTIGEN TRANSPORTER-RELATED"/>
    <property type="match status" value="1"/>
</dbReference>
<feature type="transmembrane region" description="Helical" evidence="6">
    <location>
        <begin position="247"/>
        <end position="265"/>
    </location>
</feature>
<feature type="transmembrane region" description="Helical" evidence="6">
    <location>
        <begin position="176"/>
        <end position="198"/>
    </location>
</feature>
<evidence type="ECO:0000256" key="2">
    <source>
        <dbReference type="ARBA" id="ARBA00022475"/>
    </source>
</evidence>
<feature type="transmembrane region" description="Helical" evidence="6">
    <location>
        <begin position="79"/>
        <end position="99"/>
    </location>
</feature>
<keyword evidence="2" id="KW-1003">Cell membrane</keyword>
<feature type="transmembrane region" description="Helical" evidence="6">
    <location>
        <begin position="37"/>
        <end position="58"/>
    </location>
</feature>
<evidence type="ECO:0000313" key="8">
    <source>
        <dbReference type="Proteomes" id="UP000191680"/>
    </source>
</evidence>
<dbReference type="OrthoDB" id="88014at2"/>
<keyword evidence="4 6" id="KW-1133">Transmembrane helix</keyword>
<comment type="caution">
    <text evidence="7">The sequence shown here is derived from an EMBL/GenBank/DDBJ whole genome shotgun (WGS) entry which is preliminary data.</text>
</comment>
<feature type="transmembrane region" description="Helical" evidence="6">
    <location>
        <begin position="446"/>
        <end position="465"/>
    </location>
</feature>
<organism evidence="7 8">
    <name type="scientific">Croceivirga radicis</name>
    <dbReference type="NCBI Taxonomy" id="1929488"/>
    <lineage>
        <taxon>Bacteria</taxon>
        <taxon>Pseudomonadati</taxon>
        <taxon>Bacteroidota</taxon>
        <taxon>Flavobacteriia</taxon>
        <taxon>Flavobacteriales</taxon>
        <taxon>Flavobacteriaceae</taxon>
        <taxon>Croceivirga</taxon>
    </lineage>
</organism>
<protein>
    <submittedName>
        <fullName evidence="7">Sugar isomerase</fullName>
    </submittedName>
</protein>
<feature type="transmembrane region" description="Helical" evidence="6">
    <location>
        <begin position="299"/>
        <end position="316"/>
    </location>
</feature>